<evidence type="ECO:0000256" key="6">
    <source>
        <dbReference type="ARBA" id="ARBA00022679"/>
    </source>
</evidence>
<keyword evidence="11 13" id="KW-1133">Transmembrane helix</keyword>
<keyword evidence="12" id="KW-0902">Two-component regulatory system</keyword>
<keyword evidence="6" id="KW-0808">Transferase</keyword>
<dbReference type="Gene3D" id="1.10.287.130">
    <property type="match status" value="1"/>
</dbReference>
<keyword evidence="7 13" id="KW-0812">Transmembrane</keyword>
<evidence type="ECO:0000256" key="8">
    <source>
        <dbReference type="ARBA" id="ARBA00022741"/>
    </source>
</evidence>
<evidence type="ECO:0000256" key="10">
    <source>
        <dbReference type="ARBA" id="ARBA00022840"/>
    </source>
</evidence>
<dbReference type="GO" id="GO:0005524">
    <property type="term" value="F:ATP binding"/>
    <property type="evidence" value="ECO:0007669"/>
    <property type="project" value="UniProtKB-KW"/>
</dbReference>
<comment type="subcellular location">
    <subcellularLocation>
        <location evidence="2">Cell membrane</location>
        <topology evidence="2">Multi-pass membrane protein</topology>
    </subcellularLocation>
</comment>
<organism evidence="17 18">
    <name type="scientific">Desulfosarcina widdelii</name>
    <dbReference type="NCBI Taxonomy" id="947919"/>
    <lineage>
        <taxon>Bacteria</taxon>
        <taxon>Pseudomonadati</taxon>
        <taxon>Thermodesulfobacteriota</taxon>
        <taxon>Desulfobacteria</taxon>
        <taxon>Desulfobacterales</taxon>
        <taxon>Desulfosarcinaceae</taxon>
        <taxon>Desulfosarcina</taxon>
    </lineage>
</organism>
<dbReference type="SMART" id="SM00091">
    <property type="entry name" value="PAS"/>
    <property type="match status" value="1"/>
</dbReference>
<keyword evidence="13" id="KW-0472">Membrane</keyword>
<dbReference type="GO" id="GO:0000155">
    <property type="term" value="F:phosphorelay sensor kinase activity"/>
    <property type="evidence" value="ECO:0007669"/>
    <property type="project" value="InterPro"/>
</dbReference>
<evidence type="ECO:0000313" key="18">
    <source>
        <dbReference type="Proteomes" id="UP000427769"/>
    </source>
</evidence>
<dbReference type="CDD" id="cd00082">
    <property type="entry name" value="HisKA"/>
    <property type="match status" value="1"/>
</dbReference>
<dbReference type="InterPro" id="IPR036097">
    <property type="entry name" value="HisK_dim/P_sf"/>
</dbReference>
<protein>
    <recommendedName>
        <fullName evidence="3">histidine kinase</fullName>
        <ecNumber evidence="3">2.7.13.3</ecNumber>
    </recommendedName>
</protein>
<dbReference type="EC" id="2.7.13.3" evidence="3"/>
<dbReference type="InterPro" id="IPR004358">
    <property type="entry name" value="Sig_transdc_His_kin-like_C"/>
</dbReference>
<gene>
    <name evidence="17" type="primary">zraS_3</name>
    <name evidence="17" type="ORF">DSCW_47880</name>
</gene>
<comment type="catalytic activity">
    <reaction evidence="1">
        <text>ATP + protein L-histidine = ADP + protein N-phospho-L-histidine.</text>
        <dbReference type="EC" id="2.7.13.3"/>
    </reaction>
</comment>
<evidence type="ECO:0000256" key="7">
    <source>
        <dbReference type="ARBA" id="ARBA00022692"/>
    </source>
</evidence>
<dbReference type="Gene3D" id="3.30.450.20">
    <property type="entry name" value="PAS domain"/>
    <property type="match status" value="1"/>
</dbReference>
<dbReference type="GO" id="GO:0005886">
    <property type="term" value="C:plasma membrane"/>
    <property type="evidence" value="ECO:0007669"/>
    <property type="project" value="UniProtKB-SubCell"/>
</dbReference>
<evidence type="ECO:0000313" key="17">
    <source>
        <dbReference type="EMBL" id="BBO77371.1"/>
    </source>
</evidence>
<evidence type="ECO:0000256" key="13">
    <source>
        <dbReference type="SAM" id="Phobius"/>
    </source>
</evidence>
<dbReference type="PROSITE" id="PS50109">
    <property type="entry name" value="HIS_KIN"/>
    <property type="match status" value="1"/>
</dbReference>
<keyword evidence="4" id="KW-1003">Cell membrane</keyword>
<dbReference type="AlphaFoldDB" id="A0A5K7ZCB5"/>
<evidence type="ECO:0000256" key="3">
    <source>
        <dbReference type="ARBA" id="ARBA00012438"/>
    </source>
</evidence>
<evidence type="ECO:0000256" key="9">
    <source>
        <dbReference type="ARBA" id="ARBA00022777"/>
    </source>
</evidence>
<dbReference type="SMART" id="SM00388">
    <property type="entry name" value="HisKA"/>
    <property type="match status" value="1"/>
</dbReference>
<dbReference type="InterPro" id="IPR000014">
    <property type="entry name" value="PAS"/>
</dbReference>
<dbReference type="OrthoDB" id="9773941at2"/>
<evidence type="ECO:0000259" key="14">
    <source>
        <dbReference type="PROSITE" id="PS50109"/>
    </source>
</evidence>
<keyword evidence="8" id="KW-0547">Nucleotide-binding</keyword>
<evidence type="ECO:0000256" key="11">
    <source>
        <dbReference type="ARBA" id="ARBA00022989"/>
    </source>
</evidence>
<feature type="domain" description="PAC" evidence="16">
    <location>
        <begin position="319"/>
        <end position="371"/>
    </location>
</feature>
<keyword evidence="10" id="KW-0067">ATP-binding</keyword>
<dbReference type="SUPFAM" id="SSF55874">
    <property type="entry name" value="ATPase domain of HSP90 chaperone/DNA topoisomerase II/histidine kinase"/>
    <property type="match status" value="1"/>
</dbReference>
<dbReference type="SUPFAM" id="SSF55785">
    <property type="entry name" value="PYP-like sensor domain (PAS domain)"/>
    <property type="match status" value="1"/>
</dbReference>
<dbReference type="Pfam" id="PF02518">
    <property type="entry name" value="HATPase_c"/>
    <property type="match status" value="1"/>
</dbReference>
<dbReference type="Pfam" id="PF00512">
    <property type="entry name" value="HisKA"/>
    <property type="match status" value="1"/>
</dbReference>
<evidence type="ECO:0000256" key="2">
    <source>
        <dbReference type="ARBA" id="ARBA00004651"/>
    </source>
</evidence>
<keyword evidence="18" id="KW-1185">Reference proteome</keyword>
<dbReference type="NCBIfam" id="TIGR00229">
    <property type="entry name" value="sensory_box"/>
    <property type="match status" value="1"/>
</dbReference>
<dbReference type="InterPro" id="IPR003594">
    <property type="entry name" value="HATPase_dom"/>
</dbReference>
<dbReference type="PROSITE" id="PS50112">
    <property type="entry name" value="PAS"/>
    <property type="match status" value="1"/>
</dbReference>
<dbReference type="PRINTS" id="PR00344">
    <property type="entry name" value="BCTRLSENSOR"/>
</dbReference>
<dbReference type="InterPro" id="IPR005467">
    <property type="entry name" value="His_kinase_dom"/>
</dbReference>
<dbReference type="InterPro" id="IPR029151">
    <property type="entry name" value="Sensor-like_sf"/>
</dbReference>
<sequence length="593" mass="66161">MNKSSENRFGHNLHASPWIIVGSVVILLITVVVLAVQNHNREKQYMSRILNEKGAALIKAIEAGTRTGMMGMMWGGKQIQTLIEETALLQDVLYITITDIHGLVLASSRSASIGTQLRDSPSLEGIDPSDKVNWRIISLDNQRRSFEVYRNFRPISNRDDWMNNRMRQMMGRHGMMMGTDNDWCFPSGKTDDENVILIGLDPEPFEDARKEDVRNTVIISGVLVVLGLAGFISMFWMQSYRSTKKSLQDTSAIADEVVRSLPVGLIATDRDGRVAFYNSTAERITGLNLFDARGKDPETILPSYFCGLKKMLDQGESIFEKEMECEFVKDTIVPVSVSASKIINEEGQFVGQVLILRDLGEVRRLQDEVRRKEKLAAIGGLAAGVAHEIRNPLSSIKGIASYFKNKFDEDSGDKEMAGVMIEEVDRMNRVISELLEFARPTDLNLKRSDVNSLIEHSVRLIEKEAHTKDISIKLYLTKQPLTTEIDSDRFSQCLLNLYLNALQAMEKGGQLSIKNSLSDDSLIVIEIGDTGSGIEAQNMHKIFDPYYTTKTKGTGLGLAIVHKIIEAHNGSVKVRSAPDQGTTFTISIPAKKL</sequence>
<keyword evidence="9 17" id="KW-0418">Kinase</keyword>
<dbReference type="PANTHER" id="PTHR43065">
    <property type="entry name" value="SENSOR HISTIDINE KINASE"/>
    <property type="match status" value="1"/>
</dbReference>
<reference evidence="17 18" key="1">
    <citation type="submission" date="2019-11" db="EMBL/GenBank/DDBJ databases">
        <title>Comparative genomics of hydrocarbon-degrading Desulfosarcina strains.</title>
        <authorList>
            <person name="Watanabe M."/>
            <person name="Kojima H."/>
            <person name="Fukui M."/>
        </authorList>
    </citation>
    <scope>NUCLEOTIDE SEQUENCE [LARGE SCALE GENOMIC DNA]</scope>
    <source>
        <strain evidence="17 18">PP31</strain>
    </source>
</reference>
<dbReference type="CDD" id="cd00130">
    <property type="entry name" value="PAS"/>
    <property type="match status" value="1"/>
</dbReference>
<dbReference type="SMART" id="SM00387">
    <property type="entry name" value="HATPase_c"/>
    <property type="match status" value="1"/>
</dbReference>
<dbReference type="InterPro" id="IPR013767">
    <property type="entry name" value="PAS_fold"/>
</dbReference>
<feature type="domain" description="PAS" evidence="15">
    <location>
        <begin position="250"/>
        <end position="295"/>
    </location>
</feature>
<dbReference type="GO" id="GO:0006355">
    <property type="term" value="P:regulation of DNA-templated transcription"/>
    <property type="evidence" value="ECO:0007669"/>
    <property type="project" value="InterPro"/>
</dbReference>
<evidence type="ECO:0000259" key="16">
    <source>
        <dbReference type="PROSITE" id="PS50113"/>
    </source>
</evidence>
<dbReference type="KEGG" id="dwd:DSCW_47880"/>
<dbReference type="SUPFAM" id="SSF47384">
    <property type="entry name" value="Homodimeric domain of signal transducing histidine kinase"/>
    <property type="match status" value="1"/>
</dbReference>
<dbReference type="PROSITE" id="PS50113">
    <property type="entry name" value="PAC"/>
    <property type="match status" value="1"/>
</dbReference>
<dbReference type="InterPro" id="IPR035965">
    <property type="entry name" value="PAS-like_dom_sf"/>
</dbReference>
<evidence type="ECO:0000259" key="15">
    <source>
        <dbReference type="PROSITE" id="PS50112"/>
    </source>
</evidence>
<name>A0A5K7ZCB5_9BACT</name>
<proteinExistence type="predicted"/>
<dbReference type="InterPro" id="IPR003661">
    <property type="entry name" value="HisK_dim/P_dom"/>
</dbReference>
<dbReference type="SUPFAM" id="SSF103190">
    <property type="entry name" value="Sensory domain-like"/>
    <property type="match status" value="1"/>
</dbReference>
<dbReference type="PANTHER" id="PTHR43065:SF10">
    <property type="entry name" value="PEROXIDE STRESS-ACTIVATED HISTIDINE KINASE MAK3"/>
    <property type="match status" value="1"/>
</dbReference>
<dbReference type="InterPro" id="IPR000700">
    <property type="entry name" value="PAS-assoc_C"/>
</dbReference>
<dbReference type="InterPro" id="IPR036890">
    <property type="entry name" value="HATPase_C_sf"/>
</dbReference>
<feature type="transmembrane region" description="Helical" evidence="13">
    <location>
        <begin position="15"/>
        <end position="36"/>
    </location>
</feature>
<dbReference type="EMBL" id="AP021875">
    <property type="protein sequence ID" value="BBO77371.1"/>
    <property type="molecule type" value="Genomic_DNA"/>
</dbReference>
<evidence type="ECO:0000256" key="4">
    <source>
        <dbReference type="ARBA" id="ARBA00022475"/>
    </source>
</evidence>
<feature type="domain" description="Histidine kinase" evidence="14">
    <location>
        <begin position="384"/>
        <end position="592"/>
    </location>
</feature>
<dbReference type="Gene3D" id="3.30.565.10">
    <property type="entry name" value="Histidine kinase-like ATPase, C-terminal domain"/>
    <property type="match status" value="1"/>
</dbReference>
<evidence type="ECO:0000256" key="12">
    <source>
        <dbReference type="ARBA" id="ARBA00023012"/>
    </source>
</evidence>
<dbReference type="RefSeq" id="WP_155306128.1">
    <property type="nucleotide sequence ID" value="NZ_AP021875.1"/>
</dbReference>
<accession>A0A5K7ZCB5</accession>
<feature type="transmembrane region" description="Helical" evidence="13">
    <location>
        <begin position="217"/>
        <end position="237"/>
    </location>
</feature>
<keyword evidence="5" id="KW-0597">Phosphoprotein</keyword>
<evidence type="ECO:0000256" key="1">
    <source>
        <dbReference type="ARBA" id="ARBA00000085"/>
    </source>
</evidence>
<dbReference type="Proteomes" id="UP000427769">
    <property type="component" value="Chromosome"/>
</dbReference>
<evidence type="ECO:0000256" key="5">
    <source>
        <dbReference type="ARBA" id="ARBA00022553"/>
    </source>
</evidence>
<dbReference type="Pfam" id="PF00989">
    <property type="entry name" value="PAS"/>
    <property type="match status" value="1"/>
</dbReference>